<sequence length="341" mass="36169">MMACTACLAQEDSAVFGLPTATETLIVRSTTDIGVFAPVMLDFLASRPNLAIAYEQWGSNDLATLAASHCAAGSGSADLVISSAVDLQVQLVNNGCAVAHRSPATDALPAARNWRNEIFGITEEPAVLIYNIQLVAPDEVPLSRFDLIDLLRPADSRFVGRVATYDIEASGLGYLFAFMDSLQANTFGRLLEAFGRSGAVATCCSAELIDAVADGRYLIAYNVLGSYALARADKDPRIGVRAPSDYALVLSRAALIPKHAKNVGAAGGFIDFLLSSAGQTALSEARLVVRIGGADGADFDLPGGGPSSLRPIALSPILLAGMDQHKRRIFLDQWRQNLRQK</sequence>
<comment type="caution">
    <text evidence="2">The sequence shown here is derived from an EMBL/GenBank/DDBJ whole genome shotgun (WGS) entry which is preliminary data.</text>
</comment>
<dbReference type="GO" id="GO:0030288">
    <property type="term" value="C:outer membrane-bounded periplasmic space"/>
    <property type="evidence" value="ECO:0007669"/>
    <property type="project" value="TreeGrafter"/>
</dbReference>
<evidence type="ECO:0000313" key="3">
    <source>
        <dbReference type="Proteomes" id="UP000678281"/>
    </source>
</evidence>
<dbReference type="EMBL" id="JAGXTP010000001">
    <property type="protein sequence ID" value="MBS3848076.1"/>
    <property type="molecule type" value="Genomic_DNA"/>
</dbReference>
<dbReference type="Pfam" id="PF13531">
    <property type="entry name" value="SBP_bac_11"/>
    <property type="match status" value="1"/>
</dbReference>
<dbReference type="Proteomes" id="UP000678281">
    <property type="component" value="Unassembled WGS sequence"/>
</dbReference>
<gene>
    <name evidence="2" type="ORF">KD146_05125</name>
</gene>
<evidence type="ECO:0000256" key="1">
    <source>
        <dbReference type="ARBA" id="ARBA00022729"/>
    </source>
</evidence>
<name>A0A942I4Z3_9HYPH</name>
<organism evidence="2 3">
    <name type="scientific">Devosia litorisediminis</name>
    <dbReference type="NCBI Taxonomy" id="2829817"/>
    <lineage>
        <taxon>Bacteria</taxon>
        <taxon>Pseudomonadati</taxon>
        <taxon>Pseudomonadota</taxon>
        <taxon>Alphaproteobacteria</taxon>
        <taxon>Hyphomicrobiales</taxon>
        <taxon>Devosiaceae</taxon>
        <taxon>Devosia</taxon>
    </lineage>
</organism>
<keyword evidence="3" id="KW-1185">Reference proteome</keyword>
<keyword evidence="1" id="KW-0732">Signal</keyword>
<accession>A0A942I4Z3</accession>
<evidence type="ECO:0000313" key="2">
    <source>
        <dbReference type="EMBL" id="MBS3848076.1"/>
    </source>
</evidence>
<dbReference type="PANTHER" id="PTHR30006">
    <property type="entry name" value="THIAMINE-BINDING PERIPLASMIC PROTEIN-RELATED"/>
    <property type="match status" value="1"/>
</dbReference>
<dbReference type="SUPFAM" id="SSF53850">
    <property type="entry name" value="Periplasmic binding protein-like II"/>
    <property type="match status" value="1"/>
</dbReference>
<reference evidence="2" key="1">
    <citation type="submission" date="2021-04" db="EMBL/GenBank/DDBJ databases">
        <title>Devosia litorisediminis sp. nov., isolated from a sand dune.</title>
        <authorList>
            <person name="Park S."/>
            <person name="Yoon J.-H."/>
        </authorList>
    </citation>
    <scope>NUCLEOTIDE SEQUENCE</scope>
    <source>
        <strain evidence="2">BSSL-BM10</strain>
    </source>
</reference>
<proteinExistence type="predicted"/>
<dbReference type="Gene3D" id="3.40.190.10">
    <property type="entry name" value="Periplasmic binding protein-like II"/>
    <property type="match status" value="2"/>
</dbReference>
<protein>
    <submittedName>
        <fullName evidence="2">ABC transporter substrate-binding protein</fullName>
    </submittedName>
</protein>
<dbReference type="PANTHER" id="PTHR30006:SF25">
    <property type="entry name" value="PHOSPHOGLYCERATE TRANSPORT REGULATORY PROTEIN PGTC"/>
    <property type="match status" value="1"/>
</dbReference>
<dbReference type="AlphaFoldDB" id="A0A942I4Z3"/>